<evidence type="ECO:0000256" key="1">
    <source>
        <dbReference type="ARBA" id="ARBA00023015"/>
    </source>
</evidence>
<name>A0A839N1F1_9MICO</name>
<dbReference type="PROSITE" id="PS50932">
    <property type="entry name" value="HTH_LACI_2"/>
    <property type="match status" value="1"/>
</dbReference>
<dbReference type="InterPro" id="IPR028082">
    <property type="entry name" value="Peripla_BP_I"/>
</dbReference>
<sequence>MSATLREVAEDAGVSMSTASKVLNGRPDVSPRTQERVLRSAADLGYHARHRARRRTNSVLILFDDLISPYSLSVLSGATEAAMRLRQSLIVERMLSDEQPRGLTKQWFDAVAARGINALVAVTTPLSDRELGWCADAGIALVIVDPIGTTTRSTVSISATNWAGGRAATQHLLDLGHRRIGFLNGPPESQPARERLHGYTSALTDAGIEFDPELVAGDVYAVEPSVGSAHTLLALPDPPTAVFASSDASALGTLRAAMERGLVVPDDLSVVGFDDTLMARWAPIPLTTVHQPLVEMGKVAVERALTLADDADAFSHPFQLETHLIVRETTAPPRTHSDEGTTAG</sequence>
<dbReference type="RefSeq" id="WP_183319495.1">
    <property type="nucleotide sequence ID" value="NZ_JACHVQ010000001.1"/>
</dbReference>
<evidence type="ECO:0000259" key="4">
    <source>
        <dbReference type="PROSITE" id="PS50932"/>
    </source>
</evidence>
<dbReference type="SMART" id="SM00354">
    <property type="entry name" value="HTH_LACI"/>
    <property type="match status" value="1"/>
</dbReference>
<dbReference type="Gene3D" id="3.40.50.2300">
    <property type="match status" value="2"/>
</dbReference>
<dbReference type="AlphaFoldDB" id="A0A839N1F1"/>
<evidence type="ECO:0000256" key="3">
    <source>
        <dbReference type="ARBA" id="ARBA00023163"/>
    </source>
</evidence>
<dbReference type="CDD" id="cd01392">
    <property type="entry name" value="HTH_LacI"/>
    <property type="match status" value="1"/>
</dbReference>
<evidence type="ECO:0000256" key="2">
    <source>
        <dbReference type="ARBA" id="ARBA00023125"/>
    </source>
</evidence>
<accession>A0A839N1F1</accession>
<dbReference type="PANTHER" id="PTHR30146:SF153">
    <property type="entry name" value="LACTOSE OPERON REPRESSOR"/>
    <property type="match status" value="1"/>
</dbReference>
<dbReference type="SUPFAM" id="SSF53822">
    <property type="entry name" value="Periplasmic binding protein-like I"/>
    <property type="match status" value="1"/>
</dbReference>
<keyword evidence="1" id="KW-0805">Transcription regulation</keyword>
<evidence type="ECO:0000313" key="6">
    <source>
        <dbReference type="Proteomes" id="UP000559182"/>
    </source>
</evidence>
<dbReference type="Gene3D" id="1.10.260.40">
    <property type="entry name" value="lambda repressor-like DNA-binding domains"/>
    <property type="match status" value="1"/>
</dbReference>
<protein>
    <submittedName>
        <fullName evidence="5">LacI family transcriptional regulator</fullName>
    </submittedName>
</protein>
<dbReference type="GO" id="GO:0003700">
    <property type="term" value="F:DNA-binding transcription factor activity"/>
    <property type="evidence" value="ECO:0007669"/>
    <property type="project" value="TreeGrafter"/>
</dbReference>
<dbReference type="Proteomes" id="UP000559182">
    <property type="component" value="Unassembled WGS sequence"/>
</dbReference>
<reference evidence="5 6" key="1">
    <citation type="submission" date="2020-08" db="EMBL/GenBank/DDBJ databases">
        <title>Sequencing the genomes of 1000 actinobacteria strains.</title>
        <authorList>
            <person name="Klenk H.-P."/>
        </authorList>
    </citation>
    <scope>NUCLEOTIDE SEQUENCE [LARGE SCALE GENOMIC DNA]</scope>
    <source>
        <strain evidence="5 6">DSM 105369</strain>
    </source>
</reference>
<organism evidence="5 6">
    <name type="scientific">Flexivirga oryzae</name>
    <dbReference type="NCBI Taxonomy" id="1794944"/>
    <lineage>
        <taxon>Bacteria</taxon>
        <taxon>Bacillati</taxon>
        <taxon>Actinomycetota</taxon>
        <taxon>Actinomycetes</taxon>
        <taxon>Micrococcales</taxon>
        <taxon>Dermacoccaceae</taxon>
        <taxon>Flexivirga</taxon>
    </lineage>
</organism>
<proteinExistence type="predicted"/>
<keyword evidence="2" id="KW-0238">DNA-binding</keyword>
<dbReference type="InterPro" id="IPR010982">
    <property type="entry name" value="Lambda_DNA-bd_dom_sf"/>
</dbReference>
<dbReference type="PANTHER" id="PTHR30146">
    <property type="entry name" value="LACI-RELATED TRANSCRIPTIONAL REPRESSOR"/>
    <property type="match status" value="1"/>
</dbReference>
<dbReference type="EMBL" id="JACHVQ010000001">
    <property type="protein sequence ID" value="MBB2891197.1"/>
    <property type="molecule type" value="Genomic_DNA"/>
</dbReference>
<feature type="domain" description="HTH lacI-type" evidence="4">
    <location>
        <begin position="3"/>
        <end position="57"/>
    </location>
</feature>
<dbReference type="Pfam" id="PF00356">
    <property type="entry name" value="LacI"/>
    <property type="match status" value="1"/>
</dbReference>
<dbReference type="InterPro" id="IPR000843">
    <property type="entry name" value="HTH_LacI"/>
</dbReference>
<dbReference type="Pfam" id="PF13377">
    <property type="entry name" value="Peripla_BP_3"/>
    <property type="match status" value="1"/>
</dbReference>
<keyword evidence="3" id="KW-0804">Transcription</keyword>
<keyword evidence="6" id="KW-1185">Reference proteome</keyword>
<evidence type="ECO:0000313" key="5">
    <source>
        <dbReference type="EMBL" id="MBB2891197.1"/>
    </source>
</evidence>
<dbReference type="GO" id="GO:0000976">
    <property type="term" value="F:transcription cis-regulatory region binding"/>
    <property type="evidence" value="ECO:0007669"/>
    <property type="project" value="TreeGrafter"/>
</dbReference>
<dbReference type="InterPro" id="IPR046335">
    <property type="entry name" value="LacI/GalR-like_sensor"/>
</dbReference>
<dbReference type="PROSITE" id="PS00356">
    <property type="entry name" value="HTH_LACI_1"/>
    <property type="match status" value="1"/>
</dbReference>
<gene>
    <name evidence="5" type="ORF">FHU39_001181</name>
</gene>
<dbReference type="SUPFAM" id="SSF47413">
    <property type="entry name" value="lambda repressor-like DNA-binding domains"/>
    <property type="match status" value="1"/>
</dbReference>
<comment type="caution">
    <text evidence="5">The sequence shown here is derived from an EMBL/GenBank/DDBJ whole genome shotgun (WGS) entry which is preliminary data.</text>
</comment>